<dbReference type="Gene3D" id="2.30.130.30">
    <property type="entry name" value="Hypothetical protein"/>
    <property type="match status" value="1"/>
</dbReference>
<dbReference type="SUPFAM" id="SSF88697">
    <property type="entry name" value="PUA domain-like"/>
    <property type="match status" value="1"/>
</dbReference>
<dbReference type="InterPro" id="IPR039440">
    <property type="entry name" value="DUF3850"/>
</dbReference>
<evidence type="ECO:0000313" key="3">
    <source>
        <dbReference type="Proteomes" id="UP000229390"/>
    </source>
</evidence>
<dbReference type="Proteomes" id="UP000229390">
    <property type="component" value="Unassembled WGS sequence"/>
</dbReference>
<reference evidence="3" key="1">
    <citation type="submission" date="2017-09" db="EMBL/GenBank/DDBJ databases">
        <title>Depth-based differentiation of microbial function through sediment-hosted aquifers and enrichment of novel symbionts in the deep terrestrial subsurface.</title>
        <authorList>
            <person name="Probst A.J."/>
            <person name="Ladd B."/>
            <person name="Jarett J.K."/>
            <person name="Geller-Mcgrath D.E."/>
            <person name="Sieber C.M.K."/>
            <person name="Emerson J.B."/>
            <person name="Anantharaman K."/>
            <person name="Thomas B.C."/>
            <person name="Malmstrom R."/>
            <person name="Stieglmeier M."/>
            <person name="Klingl A."/>
            <person name="Woyke T."/>
            <person name="Ryan C.M."/>
            <person name="Banfield J.F."/>
        </authorList>
    </citation>
    <scope>NUCLEOTIDE SEQUENCE [LARGE SCALE GENOMIC DNA]</scope>
</reference>
<dbReference type="Pfam" id="PF12961">
    <property type="entry name" value="DUF3850"/>
    <property type="match status" value="1"/>
</dbReference>
<organism evidence="2 3">
    <name type="scientific">Candidatus Nealsonbacteria bacterium CG08_land_8_20_14_0_20_43_11</name>
    <dbReference type="NCBI Taxonomy" id="1974706"/>
    <lineage>
        <taxon>Bacteria</taxon>
        <taxon>Candidatus Nealsoniibacteriota</taxon>
    </lineage>
</organism>
<proteinExistence type="predicted"/>
<accession>A0A2M6T0S0</accession>
<protein>
    <recommendedName>
        <fullName evidence="1">DUF3850 domain-containing protein</fullName>
    </recommendedName>
</protein>
<dbReference type="InterPro" id="IPR015947">
    <property type="entry name" value="PUA-like_sf"/>
</dbReference>
<evidence type="ECO:0000259" key="1">
    <source>
        <dbReference type="Pfam" id="PF12961"/>
    </source>
</evidence>
<sequence length="100" mass="11680">MAEIRKKIRPEIFELVESGKKKIDLRAADFDIQEGDTLILEEWNPQTKQYTGRKIERLVDFVLKFRLDDFGQRKEIEKNGLYVIQLGVKLNGKTNRGENG</sequence>
<evidence type="ECO:0000313" key="2">
    <source>
        <dbReference type="EMBL" id="PIS38765.1"/>
    </source>
</evidence>
<dbReference type="EMBL" id="PEYE01000035">
    <property type="protein sequence ID" value="PIS38765.1"/>
    <property type="molecule type" value="Genomic_DNA"/>
</dbReference>
<name>A0A2M6T0S0_9BACT</name>
<feature type="domain" description="DUF3850" evidence="1">
    <location>
        <begin position="7"/>
        <end position="64"/>
    </location>
</feature>
<dbReference type="AlphaFoldDB" id="A0A2M6T0S0"/>
<gene>
    <name evidence="2" type="ORF">COT34_02115</name>
</gene>
<comment type="caution">
    <text evidence="2">The sequence shown here is derived from an EMBL/GenBank/DDBJ whole genome shotgun (WGS) entry which is preliminary data.</text>
</comment>